<dbReference type="SMART" id="SM00248">
    <property type="entry name" value="ANK"/>
    <property type="match status" value="4"/>
</dbReference>
<dbReference type="Pfam" id="PF00023">
    <property type="entry name" value="Ank"/>
    <property type="match status" value="3"/>
</dbReference>
<feature type="repeat" description="ANK" evidence="2">
    <location>
        <begin position="966"/>
        <end position="998"/>
    </location>
</feature>
<proteinExistence type="predicted"/>
<sequence length="1181" mass="134724">MTSATTNPTGVLQVALSEFQSVLSDNDRKRLQKIKDKPEADAVIQFTATLDQENAAKRKGPSISTRLYSFLLSVQQFSNVVDTFVSSNPSIAALVWGTVKLTIQIVTNFLTYYEETSKAFHDFDKWSPRFRQYQSLFPTSTRLQAAICEFHASIIRCCKQIVCMTQRSWQAHLVASLTQNFQSELENHIYLIKKAGREVRLEVDLAKAHADVEEQQLQQQERTLASGHRFALTSFISKSDDEASEAQKWREIVDRRNKSKTVSSKSKAMLDLISTFDHVTAFNQARSKRYHSTGGWVFRTPEWHAWIDESSSRVCWLSGKIGSGKTVLSIIRSLIRQNLQPDIVDKLSDDMSKAHTSFYSQDAMLSLLLAKTSMFSTNYLIIDSLDECEPRERQTLIQILSATVKRSSSKVKILIASRDNLENELISSFPQITRLRMNAREAASDLELFTHQTLSERMNMGQLAVGNMVSFEAICDAIVKGAQGMFIWVALEIDDVCSQVCEEDVIVALRSMPPTFSGILSRALLRILSQGHHRIAKETFMWVSVTKRPLLLDELQDALSIRVGESYRKPERLPQRIENLSAWCANLIEVDELSKTVQFIHHSVRTFILDTSIVDLQSPELNQFHHHLHDSEIAVGELCVTYLEWNDFKRALQPSSRKPIQKVKVSEPRRIIETTLPAGWQSQIIGRMVPRSTRRQTQLKIPDSREQDRNSYYPFLEYAKKYWLLHTRVLPTESLIYSSWRQMLQGNHPIARTKWTQLEYMSAAEVVLTWATTHCHIAILFELKSAGYLHWGLFYEWSCQIIASSQSLREVLRYLNKIVELLPPYWTSDMVDNIRMDVMRRYLLFQGGNIDSPPPAYTITEYNDQIVFVDIQTNLHMLNDTPEWLEAMYWASVQLCLADLMTTLLVQTRFCEVPDFVYIEPLHVAILAQNVTAVDLLLQRGANPNVSCRRNDWSGNTDDDRRSRFRFRSPLHLAISLGNTTIMRLLLDAGADVECSTCIPHYAVAMTQLKSVENSEKRLSAELETEHEDLEALGPPGRILVNREMKVEYNIVESLPTRKVLDLYRSLFINGLTLLHYAVLLSIDNGDNILDLEPTKLLLSYGADPNAITHQGVTPILLAVDQRQPETIETLLWAGADPAIEYKGAETAEQYARLNNLTEATEAINIWRECSDVAGLRLSEL</sequence>
<dbReference type="PANTHER" id="PTHR10039:SF10">
    <property type="entry name" value="NACHT DOMAIN-CONTAINING PROTEIN"/>
    <property type="match status" value="1"/>
</dbReference>
<feature type="domain" description="DUF7708" evidence="4">
    <location>
        <begin position="67"/>
        <end position="206"/>
    </location>
</feature>
<dbReference type="Pfam" id="PF24883">
    <property type="entry name" value="NPHP3_N"/>
    <property type="match status" value="2"/>
</dbReference>
<dbReference type="PROSITE" id="PS50088">
    <property type="entry name" value="ANK_REPEAT"/>
    <property type="match status" value="3"/>
</dbReference>
<dbReference type="AlphaFoldDB" id="A0A9W8NET0"/>
<evidence type="ECO:0000256" key="1">
    <source>
        <dbReference type="ARBA" id="ARBA00022737"/>
    </source>
</evidence>
<keyword evidence="1" id="KW-0677">Repeat</keyword>
<evidence type="ECO:0000256" key="2">
    <source>
        <dbReference type="PROSITE-ProRule" id="PRU00023"/>
    </source>
</evidence>
<dbReference type="PANTHER" id="PTHR10039">
    <property type="entry name" value="AMELOGENIN"/>
    <property type="match status" value="1"/>
</dbReference>
<evidence type="ECO:0000259" key="3">
    <source>
        <dbReference type="Pfam" id="PF22939"/>
    </source>
</evidence>
<feature type="repeat" description="ANK" evidence="2">
    <location>
        <begin position="921"/>
        <end position="949"/>
    </location>
</feature>
<gene>
    <name evidence="6" type="ORF">NPX13_g5303</name>
</gene>
<accession>A0A9W8NET0</accession>
<organism evidence="6 7">
    <name type="scientific">Xylaria arbuscula</name>
    <dbReference type="NCBI Taxonomy" id="114810"/>
    <lineage>
        <taxon>Eukaryota</taxon>
        <taxon>Fungi</taxon>
        <taxon>Dikarya</taxon>
        <taxon>Ascomycota</taxon>
        <taxon>Pezizomycotina</taxon>
        <taxon>Sordariomycetes</taxon>
        <taxon>Xylariomycetidae</taxon>
        <taxon>Xylariales</taxon>
        <taxon>Xylariaceae</taxon>
        <taxon>Xylaria</taxon>
    </lineage>
</organism>
<dbReference type="InterPro" id="IPR054471">
    <property type="entry name" value="GPIID_WHD"/>
</dbReference>
<dbReference type="SUPFAM" id="SSF48403">
    <property type="entry name" value="Ankyrin repeat"/>
    <property type="match status" value="1"/>
</dbReference>
<evidence type="ECO:0000313" key="7">
    <source>
        <dbReference type="Proteomes" id="UP001148614"/>
    </source>
</evidence>
<keyword evidence="2" id="KW-0040">ANK repeat</keyword>
<evidence type="ECO:0000259" key="5">
    <source>
        <dbReference type="Pfam" id="PF24883"/>
    </source>
</evidence>
<dbReference type="EMBL" id="JANPWZ010000826">
    <property type="protein sequence ID" value="KAJ3571660.1"/>
    <property type="molecule type" value="Genomic_DNA"/>
</dbReference>
<dbReference type="InterPro" id="IPR056884">
    <property type="entry name" value="NPHP3-like_N"/>
</dbReference>
<reference evidence="6" key="1">
    <citation type="submission" date="2022-07" db="EMBL/GenBank/DDBJ databases">
        <title>Genome Sequence of Xylaria arbuscula.</title>
        <authorList>
            <person name="Buettner E."/>
        </authorList>
    </citation>
    <scope>NUCLEOTIDE SEQUENCE</scope>
    <source>
        <strain evidence="6">VT107</strain>
    </source>
</reference>
<feature type="domain" description="Nephrocystin 3-like N-terminal" evidence="5">
    <location>
        <begin position="330"/>
        <end position="418"/>
    </location>
</feature>
<dbReference type="InterPro" id="IPR056125">
    <property type="entry name" value="DUF7708"/>
</dbReference>
<dbReference type="InterPro" id="IPR002110">
    <property type="entry name" value="Ankyrin_rpt"/>
</dbReference>
<dbReference type="Pfam" id="PF24809">
    <property type="entry name" value="DUF7708"/>
    <property type="match status" value="1"/>
</dbReference>
<dbReference type="VEuPathDB" id="FungiDB:F4678DRAFT_456857"/>
<evidence type="ECO:0000313" key="6">
    <source>
        <dbReference type="EMBL" id="KAJ3571660.1"/>
    </source>
</evidence>
<dbReference type="Gene3D" id="1.25.40.20">
    <property type="entry name" value="Ankyrin repeat-containing domain"/>
    <property type="match status" value="2"/>
</dbReference>
<comment type="caution">
    <text evidence="6">The sequence shown here is derived from an EMBL/GenBank/DDBJ whole genome shotgun (WGS) entry which is preliminary data.</text>
</comment>
<dbReference type="Proteomes" id="UP001148614">
    <property type="component" value="Unassembled WGS sequence"/>
</dbReference>
<dbReference type="InterPro" id="IPR036770">
    <property type="entry name" value="Ankyrin_rpt-contain_sf"/>
</dbReference>
<feature type="repeat" description="ANK" evidence="2">
    <location>
        <begin position="1111"/>
        <end position="1143"/>
    </location>
</feature>
<protein>
    <recommendedName>
        <fullName evidence="8">NACHT domain-containing protein</fullName>
    </recommendedName>
</protein>
<dbReference type="Pfam" id="PF22939">
    <property type="entry name" value="WHD_GPIID"/>
    <property type="match status" value="1"/>
</dbReference>
<dbReference type="PROSITE" id="PS50297">
    <property type="entry name" value="ANK_REP_REGION"/>
    <property type="match status" value="2"/>
</dbReference>
<feature type="domain" description="Nephrocystin 3-like N-terminal" evidence="5">
    <location>
        <begin position="293"/>
        <end position="329"/>
    </location>
</feature>
<evidence type="ECO:0000259" key="4">
    <source>
        <dbReference type="Pfam" id="PF24809"/>
    </source>
</evidence>
<keyword evidence="7" id="KW-1185">Reference proteome</keyword>
<evidence type="ECO:0008006" key="8">
    <source>
        <dbReference type="Google" id="ProtNLM"/>
    </source>
</evidence>
<name>A0A9W8NET0_9PEZI</name>
<feature type="domain" description="GPI inositol-deacylase winged helix" evidence="3">
    <location>
        <begin position="532"/>
        <end position="611"/>
    </location>
</feature>